<dbReference type="Proteomes" id="UP001144978">
    <property type="component" value="Unassembled WGS sequence"/>
</dbReference>
<keyword evidence="2" id="KW-1185">Reference proteome</keyword>
<dbReference type="EMBL" id="JANSHE010006148">
    <property type="protein sequence ID" value="KAJ2968011.1"/>
    <property type="molecule type" value="Genomic_DNA"/>
</dbReference>
<organism evidence="1 2">
    <name type="scientific">Trametes sanguinea</name>
    <dbReference type="NCBI Taxonomy" id="158606"/>
    <lineage>
        <taxon>Eukaryota</taxon>
        <taxon>Fungi</taxon>
        <taxon>Dikarya</taxon>
        <taxon>Basidiomycota</taxon>
        <taxon>Agaricomycotina</taxon>
        <taxon>Agaricomycetes</taxon>
        <taxon>Polyporales</taxon>
        <taxon>Polyporaceae</taxon>
        <taxon>Trametes</taxon>
    </lineage>
</organism>
<sequence length="390" mass="41863">MTFSIRVPTPAEWFDNVALRDLALHEKHAACVDARGDVYQWGDGFFGNEPGSSHGKPRLTLRGKVSRSSLCFSRDTQADIRTSVLQNIVQLQLTGSRVFALSASGKVYVLSSRQADQALPTGGQTPASTPWWGTGWLWGEEEEVDFAEITPKEKLKRGERFVQISAGTDHMLALTSDSANAMCLRPPISSMCISRTSTPRVQLELTPKSIADPYANAAPAIRPAGSSPRNLEALIGKEAAAAGLDDSNIRFCDKLFEVPALKGVKVDRIATGARSSFAKTTTGRVLGWGANEFGQIGLGANVTLEAITVPTEVILWRATPATMRTTCVDVFAGGDLTMFEVERSDGSGMPYIDVLSCGNGQWGGLGNALYSNAQSTPVRAKNVSGLFECE</sequence>
<evidence type="ECO:0000313" key="1">
    <source>
        <dbReference type="EMBL" id="KAJ2968011.1"/>
    </source>
</evidence>
<reference evidence="1" key="1">
    <citation type="submission" date="2022-08" db="EMBL/GenBank/DDBJ databases">
        <title>Genome Sequence of Pycnoporus sanguineus.</title>
        <authorList>
            <person name="Buettner E."/>
        </authorList>
    </citation>
    <scope>NUCLEOTIDE SEQUENCE</scope>
    <source>
        <strain evidence="1">CG-C14</strain>
    </source>
</reference>
<name>A0ACC1MN00_9APHY</name>
<accession>A0ACC1MN00</accession>
<comment type="caution">
    <text evidence="1">The sequence shown here is derived from an EMBL/GenBank/DDBJ whole genome shotgun (WGS) entry which is preliminary data.</text>
</comment>
<proteinExistence type="predicted"/>
<evidence type="ECO:0000313" key="2">
    <source>
        <dbReference type="Proteomes" id="UP001144978"/>
    </source>
</evidence>
<gene>
    <name evidence="1" type="ORF">NUW54_g13339</name>
</gene>
<protein>
    <submittedName>
        <fullName evidence="1">Uncharacterized protein</fullName>
    </submittedName>
</protein>